<comment type="caution">
    <text evidence="1">The sequence shown here is derived from an EMBL/GenBank/DDBJ whole genome shotgun (WGS) entry which is preliminary data.</text>
</comment>
<dbReference type="Proteomes" id="UP001311915">
    <property type="component" value="Unassembled WGS sequence"/>
</dbReference>
<name>A0AAV9KIM7_9SOLN</name>
<reference evidence="1 2" key="1">
    <citation type="submission" date="2023-10" db="EMBL/GenBank/DDBJ databases">
        <title>Genome-Wide Identification Analysis in wild type Solanum Pinnatisectum Reveals Some Genes Defensing Phytophthora Infestans.</title>
        <authorList>
            <person name="Sun C."/>
        </authorList>
    </citation>
    <scope>NUCLEOTIDE SEQUENCE [LARGE SCALE GENOMIC DNA]</scope>
    <source>
        <strain evidence="1">LQN</strain>
        <tissue evidence="1">Leaf</tissue>
    </source>
</reference>
<evidence type="ECO:0000313" key="2">
    <source>
        <dbReference type="Proteomes" id="UP001311915"/>
    </source>
</evidence>
<protein>
    <submittedName>
        <fullName evidence="1">Uncharacterized protein</fullName>
    </submittedName>
</protein>
<accession>A0AAV9KIM7</accession>
<evidence type="ECO:0000313" key="1">
    <source>
        <dbReference type="EMBL" id="KAK4713275.1"/>
    </source>
</evidence>
<dbReference type="EMBL" id="JAWPEI010000010">
    <property type="protein sequence ID" value="KAK4713275.1"/>
    <property type="molecule type" value="Genomic_DNA"/>
</dbReference>
<keyword evidence="2" id="KW-1185">Reference proteome</keyword>
<dbReference type="AlphaFoldDB" id="A0AAV9KIM7"/>
<proteinExistence type="predicted"/>
<organism evidence="1 2">
    <name type="scientific">Solanum pinnatisectum</name>
    <name type="common">tansyleaf nightshade</name>
    <dbReference type="NCBI Taxonomy" id="50273"/>
    <lineage>
        <taxon>Eukaryota</taxon>
        <taxon>Viridiplantae</taxon>
        <taxon>Streptophyta</taxon>
        <taxon>Embryophyta</taxon>
        <taxon>Tracheophyta</taxon>
        <taxon>Spermatophyta</taxon>
        <taxon>Magnoliopsida</taxon>
        <taxon>eudicotyledons</taxon>
        <taxon>Gunneridae</taxon>
        <taxon>Pentapetalae</taxon>
        <taxon>asterids</taxon>
        <taxon>lamiids</taxon>
        <taxon>Solanales</taxon>
        <taxon>Solanaceae</taxon>
        <taxon>Solanoideae</taxon>
        <taxon>Solaneae</taxon>
        <taxon>Solanum</taxon>
    </lineage>
</organism>
<gene>
    <name evidence="1" type="ORF">R3W88_019182</name>
</gene>
<sequence length="202" mass="23483">MLNKKSDEDTNIKNKKDLYDFVEKTILNEEASKLGVTIDNLDDNVGIGVSSRSKRVHISTSEMALGGNSRPPVTQPPTKASALWKDPPNVGKNDESAKAMVESMCSVYNEPWRYWKDVPLNIRERMFDEFKMKCAWSLDHEAKIREIFFRKCSCRLSDLLWYIWKKLNEYWASPEFKKKHKVEKEAQTYVLPCSPQPSDKEE</sequence>